<dbReference type="InterPro" id="IPR053958">
    <property type="entry name" value="HMGCR/SNAP/NPC1-like_SSD"/>
</dbReference>
<keyword evidence="6 13" id="KW-1133">Transmembrane helix</keyword>
<comment type="subcellular location">
    <subcellularLocation>
        <location evidence="1">Endomembrane system</location>
        <topology evidence="1">Multi-pass membrane protein</topology>
    </subcellularLocation>
</comment>
<feature type="transmembrane region" description="Helical" evidence="13">
    <location>
        <begin position="1157"/>
        <end position="1179"/>
    </location>
</feature>
<feature type="transmembrane region" description="Helical" evidence="13">
    <location>
        <begin position="1118"/>
        <end position="1137"/>
    </location>
</feature>
<evidence type="ECO:0000256" key="6">
    <source>
        <dbReference type="ARBA" id="ARBA00022989"/>
    </source>
</evidence>
<accession>A0A4P9ZVZ6</accession>
<feature type="domain" description="SSD" evidence="15">
    <location>
        <begin position="559"/>
        <end position="729"/>
    </location>
</feature>
<evidence type="ECO:0000256" key="11">
    <source>
        <dbReference type="ARBA" id="ARBA00023180"/>
    </source>
</evidence>
<evidence type="ECO:0000256" key="2">
    <source>
        <dbReference type="ARBA" id="ARBA00005585"/>
    </source>
</evidence>
<name>A0A4P9ZVZ6_9FUNG</name>
<keyword evidence="10" id="KW-1015">Disulfide bond</keyword>
<feature type="transmembrane region" description="Helical" evidence="13">
    <location>
        <begin position="324"/>
        <end position="342"/>
    </location>
</feature>
<dbReference type="GO" id="GO:0016020">
    <property type="term" value="C:membrane"/>
    <property type="evidence" value="ECO:0007669"/>
    <property type="project" value="TreeGrafter"/>
</dbReference>
<organism evidence="16 17">
    <name type="scientific">Dimargaris cristalligena</name>
    <dbReference type="NCBI Taxonomy" id="215637"/>
    <lineage>
        <taxon>Eukaryota</taxon>
        <taxon>Fungi</taxon>
        <taxon>Fungi incertae sedis</taxon>
        <taxon>Zoopagomycota</taxon>
        <taxon>Kickxellomycotina</taxon>
        <taxon>Dimargaritomycetes</taxon>
        <taxon>Dimargaritales</taxon>
        <taxon>Dimargaritaceae</taxon>
        <taxon>Dimargaris</taxon>
    </lineage>
</organism>
<evidence type="ECO:0000256" key="10">
    <source>
        <dbReference type="ARBA" id="ARBA00023157"/>
    </source>
</evidence>
<dbReference type="SUPFAM" id="SSF82866">
    <property type="entry name" value="Multidrug efflux transporter AcrB transmembrane domain"/>
    <property type="match status" value="2"/>
</dbReference>
<dbReference type="STRING" id="215637.A0A4P9ZVZ6"/>
<dbReference type="FunFam" id="1.20.1640.10:FF:000029">
    <property type="entry name" value="Putative Patched sphingolipid transporter"/>
    <property type="match status" value="1"/>
</dbReference>
<evidence type="ECO:0000256" key="9">
    <source>
        <dbReference type="ARBA" id="ARBA00023136"/>
    </source>
</evidence>
<comment type="similarity">
    <text evidence="2">Belongs to the patched family.</text>
</comment>
<dbReference type="Gene3D" id="1.20.1640.10">
    <property type="entry name" value="Multidrug efflux transporter AcrB transmembrane domain"/>
    <property type="match status" value="2"/>
</dbReference>
<evidence type="ECO:0000256" key="12">
    <source>
        <dbReference type="SAM" id="MobiDB-lite"/>
    </source>
</evidence>
<dbReference type="EMBL" id="ML002492">
    <property type="protein sequence ID" value="RKP37458.1"/>
    <property type="molecule type" value="Genomic_DNA"/>
</dbReference>
<evidence type="ECO:0000256" key="1">
    <source>
        <dbReference type="ARBA" id="ARBA00004127"/>
    </source>
</evidence>
<dbReference type="PANTHER" id="PTHR45727">
    <property type="entry name" value="NPC INTRACELLULAR CHOLESTEROL TRANSPORTER 1"/>
    <property type="match status" value="1"/>
</dbReference>
<evidence type="ECO:0000313" key="17">
    <source>
        <dbReference type="Proteomes" id="UP000268162"/>
    </source>
</evidence>
<dbReference type="GO" id="GO:0015918">
    <property type="term" value="P:sterol transport"/>
    <property type="evidence" value="ECO:0007669"/>
    <property type="project" value="UniProtKB-ARBA"/>
</dbReference>
<feature type="transmembrane region" description="Helical" evidence="13">
    <location>
        <begin position="627"/>
        <end position="649"/>
    </location>
</feature>
<proteinExistence type="inferred from homology"/>
<dbReference type="InterPro" id="IPR032190">
    <property type="entry name" value="NPC1_N"/>
</dbReference>
<sequence>MWSPLSFIGGLLALAVTALASSPHAPDTCVMYGQCGPKSGSIFAPSLPCALEQPAVRPDADLRARLVDVCGPTFADPASLACCDADQLDALATQTEVAYNLIGACPACWNNFMNFFCQFTCSANQATFLNVTRSVKSPLTGQRVVTELDLYVDPQFGDGIYQSCKEVKFPADNSFVMDLLGGGARDYRAMLRFLGTERLGGSPFQINFPERIPPAPLAPLDAPVRRCNDTDIQSRCSCVDCPDVCPVLEDIPDPSVGSCMIFGRWACGPALLAVIYAILGVGFAFALVVTRSFASKSYGDRLQFRLRHFFFQLGIQCATHPRKVLILVGTVIALCSLGWRSFDIETSPERLWVGPQSTSAQNKRFFDDNFGPFYRTEQIVITPAADYKENTVITHHVLRQLFLLDEAVRQIISPGYNQTLTDLCFQPTGEGCVVQSVTGYWQNSLEEFEDSDWQSTFNDCTHHPGNCLPEFGQPLKPTLLLGGYPNGDYDQAQALFVTYVLTNSQNATDRDQREAWETAFLDTLTNIHTDPRFDLRGLEVSYSTEISIEQELAKSTYTDVVTIAISYLVMFLYASVALSRFSRHAIQSRRVWVETKFTLGLAGIGVVLASVSMSVGLLSALGFKATLIIAEVIPFLVLAVGVDNIFLLVNELDRQTAQLPTAPVEQRVATALGNVGPSILLSSLAETLAFGLGGFVSMPAVSIFALYAALAVWLDFVLQITGFVALLTLDAHRTEDGRADLWPWFLVPIRLDSEFAGSPTSIWARRESWLQWFMGTIYGPLLNHSIVRWSVFTLFTVLFAANLEKARHIELGLDQRIALPRDSYLVPYFDRLDQYFQTGPPVYFVTKHAHITDRPEQRALCGRFTTCADRSLANLLEQERKRPDVSYLAQPASVWLDDYFHWLNPAAESCCRVRTVSNGPNGGNHTELCDPWDTDEKCRVCWADHDPAWNITLRGLPEGSEFMEYFDHWLSAMPGPECPLAGAAAYGNAIARGDPQNHTGGAITASHVRTFHTPLRSQADLIAAFAAAQRIAEDASAATGLEIFPYSVYYIFFDQYAHIVRLTTLLLSVGIGAIFLVTWLLLGHLRVALFTVLTVIMVLVQEMAAMANWGVSLNALSLVNLMIGLGISVEFCCHIARKYVVTKGTPDERLCVAVGEAGSSVFSGIALTKFCGIVVLAFARSKIFEVYYFRMYLAMVLAGVFHGLVFLPVLLVTFTDYSWWGDDDNNHGLYFESSSGGQRDAATPPRSAWRLPLVGNFRWPWSRQSQSNTTDFEPSAASEEQTPLITETDIDAEAAERLVIRS</sequence>
<keyword evidence="7" id="KW-0445">Lipid transport</keyword>
<feature type="compositionally biased region" description="Polar residues" evidence="12">
    <location>
        <begin position="1264"/>
        <end position="1285"/>
    </location>
</feature>
<evidence type="ECO:0000256" key="4">
    <source>
        <dbReference type="ARBA" id="ARBA00022692"/>
    </source>
</evidence>
<keyword evidence="5 14" id="KW-0732">Signal</keyword>
<dbReference type="PANTHER" id="PTHR45727:SF2">
    <property type="entry name" value="NPC INTRACELLULAR CHOLESTEROL TRANSPORTER 1"/>
    <property type="match status" value="1"/>
</dbReference>
<dbReference type="GO" id="GO:0012505">
    <property type="term" value="C:endomembrane system"/>
    <property type="evidence" value="ECO:0007669"/>
    <property type="project" value="UniProtKB-SubCell"/>
</dbReference>
<feature type="transmembrane region" description="Helical" evidence="13">
    <location>
        <begin position="1088"/>
        <end position="1111"/>
    </location>
</feature>
<feature type="transmembrane region" description="Helical" evidence="13">
    <location>
        <begin position="599"/>
        <end position="621"/>
    </location>
</feature>
<dbReference type="GO" id="GO:0032934">
    <property type="term" value="F:sterol binding"/>
    <property type="evidence" value="ECO:0007669"/>
    <property type="project" value="TreeGrafter"/>
</dbReference>
<keyword evidence="3" id="KW-0813">Transport</keyword>
<dbReference type="Pfam" id="PF12349">
    <property type="entry name" value="Sterol-sensing"/>
    <property type="match status" value="1"/>
</dbReference>
<keyword evidence="17" id="KW-1185">Reference proteome</keyword>
<evidence type="ECO:0000256" key="14">
    <source>
        <dbReference type="SAM" id="SignalP"/>
    </source>
</evidence>
<dbReference type="GO" id="GO:0006629">
    <property type="term" value="P:lipid metabolic process"/>
    <property type="evidence" value="ECO:0007669"/>
    <property type="project" value="UniProtKB-KW"/>
</dbReference>
<evidence type="ECO:0000256" key="8">
    <source>
        <dbReference type="ARBA" id="ARBA00023098"/>
    </source>
</evidence>
<dbReference type="InterPro" id="IPR053956">
    <property type="entry name" value="NPC1_MLD"/>
</dbReference>
<dbReference type="Pfam" id="PF22314">
    <property type="entry name" value="NPC1_MLD"/>
    <property type="match status" value="1"/>
</dbReference>
<keyword evidence="11" id="KW-0325">Glycoprotein</keyword>
<feature type="transmembrane region" description="Helical" evidence="13">
    <location>
        <begin position="1059"/>
        <end position="1082"/>
    </location>
</feature>
<dbReference type="FunFam" id="1.20.1640.10:FF:000008">
    <property type="entry name" value="NPC intracellular cholesterol transporter 1"/>
    <property type="match status" value="1"/>
</dbReference>
<gene>
    <name evidence="16" type="ORF">BJ085DRAFT_24697</name>
</gene>
<keyword evidence="8" id="KW-0443">Lipid metabolism</keyword>
<evidence type="ECO:0000256" key="13">
    <source>
        <dbReference type="SAM" id="Phobius"/>
    </source>
</evidence>
<feature type="transmembrane region" description="Helical" evidence="13">
    <location>
        <begin position="560"/>
        <end position="578"/>
    </location>
</feature>
<feature type="transmembrane region" description="Helical" evidence="13">
    <location>
        <begin position="270"/>
        <end position="289"/>
    </location>
</feature>
<dbReference type="PROSITE" id="PS50156">
    <property type="entry name" value="SSD"/>
    <property type="match status" value="1"/>
</dbReference>
<feature type="signal peptide" evidence="14">
    <location>
        <begin position="1"/>
        <end position="20"/>
    </location>
</feature>
<dbReference type="Pfam" id="PF16414">
    <property type="entry name" value="NPC1_N"/>
    <property type="match status" value="1"/>
</dbReference>
<feature type="transmembrane region" description="Helical" evidence="13">
    <location>
        <begin position="1191"/>
        <end position="1214"/>
    </location>
</feature>
<dbReference type="InterPro" id="IPR000731">
    <property type="entry name" value="SSD"/>
</dbReference>
<feature type="region of interest" description="Disordered" evidence="12">
    <location>
        <begin position="1264"/>
        <end position="1286"/>
    </location>
</feature>
<dbReference type="Proteomes" id="UP000268162">
    <property type="component" value="Unassembled WGS sequence"/>
</dbReference>
<keyword evidence="9 13" id="KW-0472">Membrane</keyword>
<keyword evidence="4 13" id="KW-0812">Transmembrane</keyword>
<feature type="chain" id="PRO_5020729061" evidence="14">
    <location>
        <begin position="21"/>
        <end position="1302"/>
    </location>
</feature>
<evidence type="ECO:0000256" key="5">
    <source>
        <dbReference type="ARBA" id="ARBA00022729"/>
    </source>
</evidence>
<evidence type="ECO:0000256" key="7">
    <source>
        <dbReference type="ARBA" id="ARBA00023055"/>
    </source>
</evidence>
<evidence type="ECO:0000259" key="15">
    <source>
        <dbReference type="PROSITE" id="PS50156"/>
    </source>
</evidence>
<evidence type="ECO:0000256" key="3">
    <source>
        <dbReference type="ARBA" id="ARBA00022448"/>
    </source>
</evidence>
<reference evidence="17" key="1">
    <citation type="journal article" date="2018" name="Nat. Microbiol.">
        <title>Leveraging single-cell genomics to expand the fungal tree of life.</title>
        <authorList>
            <person name="Ahrendt S.R."/>
            <person name="Quandt C.A."/>
            <person name="Ciobanu D."/>
            <person name="Clum A."/>
            <person name="Salamov A."/>
            <person name="Andreopoulos B."/>
            <person name="Cheng J.F."/>
            <person name="Woyke T."/>
            <person name="Pelin A."/>
            <person name="Henrissat B."/>
            <person name="Reynolds N.K."/>
            <person name="Benny G.L."/>
            <person name="Smith M.E."/>
            <person name="James T.Y."/>
            <person name="Grigoriev I.V."/>
        </authorList>
    </citation>
    <scope>NUCLEOTIDE SEQUENCE [LARGE SCALE GENOMIC DNA]</scope>
    <source>
        <strain evidence="17">RSA 468</strain>
    </source>
</reference>
<evidence type="ECO:0000313" key="16">
    <source>
        <dbReference type="EMBL" id="RKP37458.1"/>
    </source>
</evidence>
<protein>
    <submittedName>
        <fullName evidence="16">Patched family-domain-containing protein</fullName>
    </submittedName>
</protein>